<protein>
    <submittedName>
        <fullName evidence="2">Uncharacterized protein</fullName>
    </submittedName>
</protein>
<accession>A0AAJ0HFV2</accession>
<reference evidence="2" key="1">
    <citation type="journal article" date="2023" name="Mol. Phylogenet. Evol.">
        <title>Genome-scale phylogeny and comparative genomics of the fungal order Sordariales.</title>
        <authorList>
            <person name="Hensen N."/>
            <person name="Bonometti L."/>
            <person name="Westerberg I."/>
            <person name="Brannstrom I.O."/>
            <person name="Guillou S."/>
            <person name="Cros-Aarteil S."/>
            <person name="Calhoun S."/>
            <person name="Haridas S."/>
            <person name="Kuo A."/>
            <person name="Mondo S."/>
            <person name="Pangilinan J."/>
            <person name="Riley R."/>
            <person name="LaButti K."/>
            <person name="Andreopoulos B."/>
            <person name="Lipzen A."/>
            <person name="Chen C."/>
            <person name="Yan M."/>
            <person name="Daum C."/>
            <person name="Ng V."/>
            <person name="Clum A."/>
            <person name="Steindorff A."/>
            <person name="Ohm R.A."/>
            <person name="Martin F."/>
            <person name="Silar P."/>
            <person name="Natvig D.O."/>
            <person name="Lalanne C."/>
            <person name="Gautier V."/>
            <person name="Ament-Velasquez S.L."/>
            <person name="Kruys A."/>
            <person name="Hutchinson M.I."/>
            <person name="Powell A.J."/>
            <person name="Barry K."/>
            <person name="Miller A.N."/>
            <person name="Grigoriev I.V."/>
            <person name="Debuchy R."/>
            <person name="Gladieux P."/>
            <person name="Hiltunen Thoren M."/>
            <person name="Johannesson H."/>
        </authorList>
    </citation>
    <scope>NUCLEOTIDE SEQUENCE</scope>
    <source>
        <strain evidence="2">CBS 955.72</strain>
    </source>
</reference>
<comment type="caution">
    <text evidence="2">The sequence shown here is derived from an EMBL/GenBank/DDBJ whole genome shotgun (WGS) entry which is preliminary data.</text>
</comment>
<sequence length="272" mass="30567">MLSWWRNNWNNLEIPETWISCLSLILEADSKILALLPPKEAILRETDRRLFKTLVDYQLLEANLETVLTDKVGWRPEKTKMSLGPMFVCKRCQYPRSVTVMGEGGVCGMCDHMRVSKDECETSIATWSECFVADCRAQYIVYQLEHLNVRPKGHYCRVGRQQVPYVECTECLSRVIWISTRKNSGALSAPARCLPSSRKRPPPENFRPRMAGPTRSSATPTKRSRSLSVDAPSSKCSPPPVWTNSLTKLKSSRALGAPSSAARASLFATLVT</sequence>
<dbReference type="AlphaFoldDB" id="A0AAJ0HFV2"/>
<name>A0AAJ0HFV2_9PEZI</name>
<organism evidence="2 3">
    <name type="scientific">Lasiosphaeria hispida</name>
    <dbReference type="NCBI Taxonomy" id="260671"/>
    <lineage>
        <taxon>Eukaryota</taxon>
        <taxon>Fungi</taxon>
        <taxon>Dikarya</taxon>
        <taxon>Ascomycota</taxon>
        <taxon>Pezizomycotina</taxon>
        <taxon>Sordariomycetes</taxon>
        <taxon>Sordariomycetidae</taxon>
        <taxon>Sordariales</taxon>
        <taxon>Lasiosphaeriaceae</taxon>
        <taxon>Lasiosphaeria</taxon>
    </lineage>
</organism>
<feature type="region of interest" description="Disordered" evidence="1">
    <location>
        <begin position="187"/>
        <end position="242"/>
    </location>
</feature>
<dbReference type="EMBL" id="JAUIQD010000005">
    <property type="protein sequence ID" value="KAK3349820.1"/>
    <property type="molecule type" value="Genomic_DNA"/>
</dbReference>
<evidence type="ECO:0000256" key="1">
    <source>
        <dbReference type="SAM" id="MobiDB-lite"/>
    </source>
</evidence>
<reference evidence="2" key="2">
    <citation type="submission" date="2023-06" db="EMBL/GenBank/DDBJ databases">
        <authorList>
            <consortium name="Lawrence Berkeley National Laboratory"/>
            <person name="Haridas S."/>
            <person name="Hensen N."/>
            <person name="Bonometti L."/>
            <person name="Westerberg I."/>
            <person name="Brannstrom I.O."/>
            <person name="Guillou S."/>
            <person name="Cros-Aarteil S."/>
            <person name="Calhoun S."/>
            <person name="Kuo A."/>
            <person name="Mondo S."/>
            <person name="Pangilinan J."/>
            <person name="Riley R."/>
            <person name="Labutti K."/>
            <person name="Andreopoulos B."/>
            <person name="Lipzen A."/>
            <person name="Chen C."/>
            <person name="Yanf M."/>
            <person name="Daum C."/>
            <person name="Ng V."/>
            <person name="Clum A."/>
            <person name="Steindorff A."/>
            <person name="Ohm R."/>
            <person name="Martin F."/>
            <person name="Silar P."/>
            <person name="Natvig D."/>
            <person name="Lalanne C."/>
            <person name="Gautier V."/>
            <person name="Ament-Velasquez S.L."/>
            <person name="Kruys A."/>
            <person name="Hutchinson M.I."/>
            <person name="Powell A.J."/>
            <person name="Barry K."/>
            <person name="Miller A.N."/>
            <person name="Grigoriev I.V."/>
            <person name="Debuchy R."/>
            <person name="Gladieux P."/>
            <person name="Thoren M.H."/>
            <person name="Johannesson H."/>
        </authorList>
    </citation>
    <scope>NUCLEOTIDE SEQUENCE</scope>
    <source>
        <strain evidence="2">CBS 955.72</strain>
    </source>
</reference>
<gene>
    <name evidence="2" type="ORF">B0T25DRAFT_549012</name>
</gene>
<keyword evidence="3" id="KW-1185">Reference proteome</keyword>
<dbReference type="Proteomes" id="UP001275084">
    <property type="component" value="Unassembled WGS sequence"/>
</dbReference>
<evidence type="ECO:0000313" key="3">
    <source>
        <dbReference type="Proteomes" id="UP001275084"/>
    </source>
</evidence>
<proteinExistence type="predicted"/>
<evidence type="ECO:0000313" key="2">
    <source>
        <dbReference type="EMBL" id="KAK3349820.1"/>
    </source>
</evidence>